<accession>A0ACC0AEI5</accession>
<gene>
    <name evidence="1" type="ORF">M9H77_27837</name>
</gene>
<organism evidence="1 2">
    <name type="scientific">Catharanthus roseus</name>
    <name type="common">Madagascar periwinkle</name>
    <name type="synonym">Vinca rosea</name>
    <dbReference type="NCBI Taxonomy" id="4058"/>
    <lineage>
        <taxon>Eukaryota</taxon>
        <taxon>Viridiplantae</taxon>
        <taxon>Streptophyta</taxon>
        <taxon>Embryophyta</taxon>
        <taxon>Tracheophyta</taxon>
        <taxon>Spermatophyta</taxon>
        <taxon>Magnoliopsida</taxon>
        <taxon>eudicotyledons</taxon>
        <taxon>Gunneridae</taxon>
        <taxon>Pentapetalae</taxon>
        <taxon>asterids</taxon>
        <taxon>lamiids</taxon>
        <taxon>Gentianales</taxon>
        <taxon>Apocynaceae</taxon>
        <taxon>Rauvolfioideae</taxon>
        <taxon>Vinceae</taxon>
        <taxon>Catharanthinae</taxon>
        <taxon>Catharanthus</taxon>
    </lineage>
</organism>
<reference evidence="2" key="1">
    <citation type="journal article" date="2023" name="Nat. Plants">
        <title>Single-cell RNA sequencing provides a high-resolution roadmap for understanding the multicellular compartmentation of specialized metabolism.</title>
        <authorList>
            <person name="Sun S."/>
            <person name="Shen X."/>
            <person name="Li Y."/>
            <person name="Li Y."/>
            <person name="Wang S."/>
            <person name="Li R."/>
            <person name="Zhang H."/>
            <person name="Shen G."/>
            <person name="Guo B."/>
            <person name="Wei J."/>
            <person name="Xu J."/>
            <person name="St-Pierre B."/>
            <person name="Chen S."/>
            <person name="Sun C."/>
        </authorList>
    </citation>
    <scope>NUCLEOTIDE SEQUENCE [LARGE SCALE GENOMIC DNA]</scope>
</reference>
<evidence type="ECO:0000313" key="2">
    <source>
        <dbReference type="Proteomes" id="UP001060085"/>
    </source>
</evidence>
<sequence>MRKKNPKGSSPFGSYDNYNEKELPPFPVQRENSTHEPVIDKDGDAQDDTTKTPIKYDYCKSKAIVLQDHARCERESSNDIPMDIVEFMAKIKFERAFLLKKRTEKGDLKGKRNNISSRFN</sequence>
<protein>
    <submittedName>
        <fullName evidence="1">Uncharacterized protein</fullName>
    </submittedName>
</protein>
<comment type="caution">
    <text evidence="1">The sequence shown here is derived from an EMBL/GenBank/DDBJ whole genome shotgun (WGS) entry which is preliminary data.</text>
</comment>
<dbReference type="EMBL" id="CM044706">
    <property type="protein sequence ID" value="KAI5659044.1"/>
    <property type="molecule type" value="Genomic_DNA"/>
</dbReference>
<name>A0ACC0AEI5_CATRO</name>
<evidence type="ECO:0000313" key="1">
    <source>
        <dbReference type="EMBL" id="KAI5659044.1"/>
    </source>
</evidence>
<dbReference type="Proteomes" id="UP001060085">
    <property type="component" value="Linkage Group LG06"/>
</dbReference>
<proteinExistence type="predicted"/>
<keyword evidence="2" id="KW-1185">Reference proteome</keyword>